<accession>A0ABD0QUG3</accession>
<proteinExistence type="predicted"/>
<dbReference type="EMBL" id="JAMKFB020000007">
    <property type="protein sequence ID" value="KAL0189400.1"/>
    <property type="molecule type" value="Genomic_DNA"/>
</dbReference>
<comment type="caution">
    <text evidence="2">The sequence shown here is derived from an EMBL/GenBank/DDBJ whole genome shotgun (WGS) entry which is preliminary data.</text>
</comment>
<feature type="non-terminal residue" evidence="2">
    <location>
        <position position="93"/>
    </location>
</feature>
<dbReference type="Proteomes" id="UP001529510">
    <property type="component" value="Unassembled WGS sequence"/>
</dbReference>
<feature type="region of interest" description="Disordered" evidence="1">
    <location>
        <begin position="12"/>
        <end position="31"/>
    </location>
</feature>
<reference evidence="2 3" key="1">
    <citation type="submission" date="2024-05" db="EMBL/GenBank/DDBJ databases">
        <title>Genome sequencing and assembly of Indian major carp, Cirrhinus mrigala (Hamilton, 1822).</title>
        <authorList>
            <person name="Mohindra V."/>
            <person name="Chowdhury L.M."/>
            <person name="Lal K."/>
            <person name="Jena J.K."/>
        </authorList>
    </citation>
    <scope>NUCLEOTIDE SEQUENCE [LARGE SCALE GENOMIC DNA]</scope>
    <source>
        <strain evidence="2">CM1030</strain>
        <tissue evidence="2">Blood</tissue>
    </source>
</reference>
<keyword evidence="3" id="KW-1185">Reference proteome</keyword>
<sequence length="93" mass="10626">FSLFDGAMEFLVGEQDDDSNDEDDDEDPMTSRLGLTRVAIETLPRVFCYERRHVQAVAVGLQVNNFHKLLPQRELESFSPASCYTGYFTLTMK</sequence>
<protein>
    <submittedName>
        <fullName evidence="2">Uncharacterized protein</fullName>
    </submittedName>
</protein>
<evidence type="ECO:0000313" key="2">
    <source>
        <dbReference type="EMBL" id="KAL0189400.1"/>
    </source>
</evidence>
<evidence type="ECO:0000313" key="3">
    <source>
        <dbReference type="Proteomes" id="UP001529510"/>
    </source>
</evidence>
<feature type="non-terminal residue" evidence="2">
    <location>
        <position position="1"/>
    </location>
</feature>
<organism evidence="2 3">
    <name type="scientific">Cirrhinus mrigala</name>
    <name type="common">Mrigala</name>
    <dbReference type="NCBI Taxonomy" id="683832"/>
    <lineage>
        <taxon>Eukaryota</taxon>
        <taxon>Metazoa</taxon>
        <taxon>Chordata</taxon>
        <taxon>Craniata</taxon>
        <taxon>Vertebrata</taxon>
        <taxon>Euteleostomi</taxon>
        <taxon>Actinopterygii</taxon>
        <taxon>Neopterygii</taxon>
        <taxon>Teleostei</taxon>
        <taxon>Ostariophysi</taxon>
        <taxon>Cypriniformes</taxon>
        <taxon>Cyprinidae</taxon>
        <taxon>Labeoninae</taxon>
        <taxon>Labeonini</taxon>
        <taxon>Cirrhinus</taxon>
    </lineage>
</organism>
<name>A0ABD0QUG3_CIRMR</name>
<feature type="compositionally biased region" description="Acidic residues" evidence="1">
    <location>
        <begin position="14"/>
        <end position="28"/>
    </location>
</feature>
<gene>
    <name evidence="2" type="ORF">M9458_016499</name>
</gene>
<dbReference type="AlphaFoldDB" id="A0ABD0QUG3"/>
<evidence type="ECO:0000256" key="1">
    <source>
        <dbReference type="SAM" id="MobiDB-lite"/>
    </source>
</evidence>